<dbReference type="PROSITE" id="PS51755">
    <property type="entry name" value="OMPR_PHOB"/>
    <property type="match status" value="1"/>
</dbReference>
<dbReference type="EMBL" id="CP076643">
    <property type="protein sequence ID" value="QXO18818.1"/>
    <property type="molecule type" value="Genomic_DNA"/>
</dbReference>
<evidence type="ECO:0000256" key="7">
    <source>
        <dbReference type="PROSITE-ProRule" id="PRU01091"/>
    </source>
</evidence>
<dbReference type="Pfam" id="PF00486">
    <property type="entry name" value="Trans_reg_C"/>
    <property type="match status" value="1"/>
</dbReference>
<dbReference type="Proteomes" id="UP000694232">
    <property type="component" value="Chromosome 1"/>
</dbReference>
<keyword evidence="11" id="KW-1185">Reference proteome</keyword>
<dbReference type="KEGG" id="vos:KNV97_11355"/>
<keyword evidence="4 7" id="KW-0238">DNA-binding</keyword>
<dbReference type="GO" id="GO:0000156">
    <property type="term" value="F:phosphorelay response regulator activity"/>
    <property type="evidence" value="ECO:0007669"/>
    <property type="project" value="TreeGrafter"/>
</dbReference>
<dbReference type="SMART" id="SM00862">
    <property type="entry name" value="Trans_reg_C"/>
    <property type="match status" value="1"/>
</dbReference>
<evidence type="ECO:0000256" key="5">
    <source>
        <dbReference type="ARBA" id="ARBA00023163"/>
    </source>
</evidence>
<dbReference type="GO" id="GO:0006355">
    <property type="term" value="P:regulation of DNA-templated transcription"/>
    <property type="evidence" value="ECO:0007669"/>
    <property type="project" value="InterPro"/>
</dbReference>
<dbReference type="CDD" id="cd17624">
    <property type="entry name" value="REC_OmpR_PmrA-like"/>
    <property type="match status" value="1"/>
</dbReference>
<protein>
    <submittedName>
        <fullName evidence="10">Response regulator transcription factor</fullName>
    </submittedName>
</protein>
<evidence type="ECO:0000313" key="10">
    <source>
        <dbReference type="EMBL" id="QXO18818.1"/>
    </source>
</evidence>
<keyword evidence="1 6" id="KW-0597">Phosphoprotein</keyword>
<gene>
    <name evidence="10" type="ORF">KNV97_11355</name>
</gene>
<dbReference type="Gene3D" id="3.40.50.2300">
    <property type="match status" value="1"/>
</dbReference>
<evidence type="ECO:0000256" key="4">
    <source>
        <dbReference type="ARBA" id="ARBA00023125"/>
    </source>
</evidence>
<dbReference type="InterPro" id="IPR001789">
    <property type="entry name" value="Sig_transdc_resp-reg_receiver"/>
</dbReference>
<dbReference type="GO" id="GO:0005829">
    <property type="term" value="C:cytosol"/>
    <property type="evidence" value="ECO:0007669"/>
    <property type="project" value="TreeGrafter"/>
</dbReference>
<dbReference type="SMART" id="SM00448">
    <property type="entry name" value="REC"/>
    <property type="match status" value="1"/>
</dbReference>
<dbReference type="PANTHER" id="PTHR48111">
    <property type="entry name" value="REGULATOR OF RPOS"/>
    <property type="match status" value="1"/>
</dbReference>
<dbReference type="InterPro" id="IPR001867">
    <property type="entry name" value="OmpR/PhoB-type_DNA-bd"/>
</dbReference>
<keyword evidence="2" id="KW-0902">Two-component regulatory system</keyword>
<sequence length="225" mass="25619">MKLLIIEDSETLRRSLVVGLNHLGFTIDETGDGQEALSLATHHDYDLIILDLMLPNVSGLDILRALRKQKKQTRVLILSAKTKTEERVEGLMLGADDYLTKPFSFEELHARILTLMRRGSLDQVDHNLVVDDFRLNQQDKTFYYAEQCIELTPNEYKILHCLFSAPNRVVSVEQISEAVVGNFDYLSKNTIEAHISSIRKKVRDAQGSLPLKNKRGFGYVMEKVS</sequence>
<feature type="modified residue" description="4-aspartylphosphate" evidence="6">
    <location>
        <position position="51"/>
    </location>
</feature>
<evidence type="ECO:0000256" key="3">
    <source>
        <dbReference type="ARBA" id="ARBA00023015"/>
    </source>
</evidence>
<feature type="domain" description="Response regulatory" evidence="8">
    <location>
        <begin position="2"/>
        <end position="116"/>
    </location>
</feature>
<proteinExistence type="predicted"/>
<evidence type="ECO:0000256" key="2">
    <source>
        <dbReference type="ARBA" id="ARBA00023012"/>
    </source>
</evidence>
<evidence type="ECO:0000256" key="6">
    <source>
        <dbReference type="PROSITE-ProRule" id="PRU00169"/>
    </source>
</evidence>
<reference evidence="10" key="1">
    <citation type="submission" date="2021-06" db="EMBL/GenBank/DDBJ databases">
        <title>Vibrio nov. sp., novel gut bacterium isolated from Yellow Sea oyster.</title>
        <authorList>
            <person name="Muhammad N."/>
            <person name="Nguyen T.H."/>
            <person name="Lee Y.-J."/>
            <person name="Ko J."/>
            <person name="Kim S.-G."/>
        </authorList>
    </citation>
    <scope>NUCLEOTIDE SEQUENCE</scope>
    <source>
        <strain evidence="10">OG9-811</strain>
    </source>
</reference>
<organism evidence="10 11">
    <name type="scientific">Vibrio ostreae</name>
    <dbReference type="NCBI Taxonomy" id="2841925"/>
    <lineage>
        <taxon>Bacteria</taxon>
        <taxon>Pseudomonadati</taxon>
        <taxon>Pseudomonadota</taxon>
        <taxon>Gammaproteobacteria</taxon>
        <taxon>Vibrionales</taxon>
        <taxon>Vibrionaceae</taxon>
        <taxon>Vibrio</taxon>
    </lineage>
</organism>
<keyword evidence="3" id="KW-0805">Transcription regulation</keyword>
<dbReference type="SUPFAM" id="SSF52172">
    <property type="entry name" value="CheY-like"/>
    <property type="match status" value="1"/>
</dbReference>
<evidence type="ECO:0000256" key="1">
    <source>
        <dbReference type="ARBA" id="ARBA00022553"/>
    </source>
</evidence>
<accession>A0A975UBR3</accession>
<dbReference type="GO" id="GO:0000976">
    <property type="term" value="F:transcription cis-regulatory region binding"/>
    <property type="evidence" value="ECO:0007669"/>
    <property type="project" value="TreeGrafter"/>
</dbReference>
<dbReference type="GO" id="GO:0032993">
    <property type="term" value="C:protein-DNA complex"/>
    <property type="evidence" value="ECO:0007669"/>
    <property type="project" value="TreeGrafter"/>
</dbReference>
<feature type="domain" description="OmpR/PhoB-type" evidence="9">
    <location>
        <begin position="125"/>
        <end position="223"/>
    </location>
</feature>
<evidence type="ECO:0000313" key="11">
    <source>
        <dbReference type="Proteomes" id="UP000694232"/>
    </source>
</evidence>
<name>A0A975UBR3_9VIBR</name>
<dbReference type="Gene3D" id="1.10.10.10">
    <property type="entry name" value="Winged helix-like DNA-binding domain superfamily/Winged helix DNA-binding domain"/>
    <property type="match status" value="1"/>
</dbReference>
<dbReference type="AlphaFoldDB" id="A0A975UBR3"/>
<dbReference type="PANTHER" id="PTHR48111:SF1">
    <property type="entry name" value="TWO-COMPONENT RESPONSE REGULATOR ORR33"/>
    <property type="match status" value="1"/>
</dbReference>
<evidence type="ECO:0000259" key="8">
    <source>
        <dbReference type="PROSITE" id="PS50110"/>
    </source>
</evidence>
<dbReference type="RefSeq" id="WP_136486619.1">
    <property type="nucleotide sequence ID" value="NZ_CP076643.1"/>
</dbReference>
<dbReference type="Pfam" id="PF00072">
    <property type="entry name" value="Response_reg"/>
    <property type="match status" value="1"/>
</dbReference>
<dbReference type="InterPro" id="IPR036388">
    <property type="entry name" value="WH-like_DNA-bd_sf"/>
</dbReference>
<dbReference type="PROSITE" id="PS50110">
    <property type="entry name" value="RESPONSE_REGULATORY"/>
    <property type="match status" value="1"/>
</dbReference>
<feature type="DNA-binding region" description="OmpR/PhoB-type" evidence="7">
    <location>
        <begin position="125"/>
        <end position="223"/>
    </location>
</feature>
<evidence type="ECO:0000259" key="9">
    <source>
        <dbReference type="PROSITE" id="PS51755"/>
    </source>
</evidence>
<dbReference type="InterPro" id="IPR011006">
    <property type="entry name" value="CheY-like_superfamily"/>
</dbReference>
<keyword evidence="5" id="KW-0804">Transcription</keyword>
<dbReference type="Gene3D" id="6.10.250.690">
    <property type="match status" value="1"/>
</dbReference>
<dbReference type="CDD" id="cd00383">
    <property type="entry name" value="trans_reg_C"/>
    <property type="match status" value="1"/>
</dbReference>
<dbReference type="InterPro" id="IPR039420">
    <property type="entry name" value="WalR-like"/>
</dbReference>